<dbReference type="Proteomes" id="UP000694865">
    <property type="component" value="Unplaced"/>
</dbReference>
<proteinExistence type="predicted"/>
<evidence type="ECO:0000313" key="2">
    <source>
        <dbReference type="Proteomes" id="UP000694865"/>
    </source>
</evidence>
<dbReference type="Pfam" id="PF05585">
    <property type="entry name" value="DUF1758"/>
    <property type="match status" value="1"/>
</dbReference>
<reference evidence="3" key="1">
    <citation type="submission" date="2025-08" db="UniProtKB">
        <authorList>
            <consortium name="RefSeq"/>
        </authorList>
    </citation>
    <scope>IDENTIFICATION</scope>
    <source>
        <tissue evidence="3">Testes</tissue>
    </source>
</reference>
<name>A0ABM0M3Q6_SACKO</name>
<gene>
    <name evidence="3" type="primary">LOC102809940</name>
</gene>
<protein>
    <submittedName>
        <fullName evidence="3">Uncharacterized protein LOC102809940</fullName>
    </submittedName>
</protein>
<evidence type="ECO:0000313" key="3">
    <source>
        <dbReference type="RefSeq" id="XP_006814647.1"/>
    </source>
</evidence>
<sequence>MTERPTLSKLKGTRSAHRGQMTKLLKKADENVNVFPQDNIEGALDSLTAIHNLISSKYESLINLDKQIVEQTEENSLEATITESDDYLTDIYEKKHILSRFIERKSRADTSPPASPAVPAAASTSSAVTIAASSTQPNRTINLPKLSLPTFNGDVLKWVSFRDAFYSAVHNNPNLEKIQRFQYLHAQLSDEAAHTIEGLTLTNENYDHAIDLLEQRYGRKHKVISAYMKALWDMPKPSGDFNSLRNFYDTLESYIRGLSSLGKSEESYGDLLVPIVMEKLPPNTRKQIARDHGNNEWNLAELRQAIHNEMDALQAGFSADLHDRELYTETPVTAAFYTGSDPVTSRKSIRARPTKSIVCAYCKDAHPSIHCRVVTDYNKRLEIIKRDRLCFNCLGKHKVTDCQSKFSCRACRRKHHTSLCKGTSTSNDTSSATLVTQTHVNFTTTANTASHNGPVLLKTAVTEVSAGSETATATILFDEGATRSFVTTNFADKLNAQTDKCEVINLATFGDNGSRARSFNVSTLSVHTTTGKKKNISALVVPNISTPTKNLITSSLLELPHLRNLNLAHPISGSESFEISILIGADYYWDFVGDHIVRGPGPTAVSSILGYLLSGSIQGYRPKSVFANDATILHIATNPSVVNDQLQDYWKLETIGITDNAQPPVMNTDFEHYRDNHLKIENGRYTAGLPWRQDHPPLPTNFRIAEKRTRAMTRKLPPHLLQTYDGIIKNHKARNFIEEVTDDDNLRGPLKPEITRRTPATTAAAIARLRIQNINDI</sequence>
<organism evidence="2 3">
    <name type="scientific">Saccoglossus kowalevskii</name>
    <name type="common">Acorn worm</name>
    <dbReference type="NCBI Taxonomy" id="10224"/>
    <lineage>
        <taxon>Eukaryota</taxon>
        <taxon>Metazoa</taxon>
        <taxon>Hemichordata</taxon>
        <taxon>Enteropneusta</taxon>
        <taxon>Harrimaniidae</taxon>
        <taxon>Saccoglossus</taxon>
    </lineage>
</organism>
<evidence type="ECO:0000259" key="1">
    <source>
        <dbReference type="Pfam" id="PF05585"/>
    </source>
</evidence>
<dbReference type="RefSeq" id="XP_006814647.1">
    <property type="nucleotide sequence ID" value="XM_006814584.1"/>
</dbReference>
<keyword evidence="2" id="KW-1185">Reference proteome</keyword>
<dbReference type="Pfam" id="PF03564">
    <property type="entry name" value="DUF1759"/>
    <property type="match status" value="1"/>
</dbReference>
<dbReference type="GeneID" id="102809940"/>
<dbReference type="PANTHER" id="PTHR47331:SF1">
    <property type="entry name" value="GAG-LIKE PROTEIN"/>
    <property type="match status" value="1"/>
</dbReference>
<dbReference type="PANTHER" id="PTHR47331">
    <property type="entry name" value="PHD-TYPE DOMAIN-CONTAINING PROTEIN"/>
    <property type="match status" value="1"/>
</dbReference>
<dbReference type="InterPro" id="IPR005312">
    <property type="entry name" value="DUF1759"/>
</dbReference>
<dbReference type="InterPro" id="IPR008737">
    <property type="entry name" value="DUF1758"/>
</dbReference>
<accession>A0ABM0M3Q6</accession>
<feature type="domain" description="DUF1758" evidence="1">
    <location>
        <begin position="472"/>
        <end position="615"/>
    </location>
</feature>